<dbReference type="RefSeq" id="WP_143538077.1">
    <property type="nucleotide sequence ID" value="NZ_BAAAGS010000021.1"/>
</dbReference>
<dbReference type="EMBL" id="BAAAGS010000021">
    <property type="protein sequence ID" value="GAA0532644.1"/>
    <property type="molecule type" value="Genomic_DNA"/>
</dbReference>
<gene>
    <name evidence="2" type="ORF">GCM10009533_34680</name>
</gene>
<name>A0ABN1D2N2_SACER</name>
<keyword evidence="3" id="KW-1185">Reference proteome</keyword>
<evidence type="ECO:0008006" key="4">
    <source>
        <dbReference type="Google" id="ProtNLM"/>
    </source>
</evidence>
<keyword evidence="1" id="KW-0472">Membrane</keyword>
<sequence length="200" mass="21991">MDEGIAAAITNIIAGAALGVGSLSWWASRKSANAAERSAASAERALPVAEQAAQAAEKSAAAALRTVELTEDTSHRNAAPKWSLSVETTEETFVIKAVYKEGPPGVIVDFRYRGEIFKPATETSQDGAPVYEVSLYEYNRARNEPLEIPVKLPEGWQQIARMELRVVLLSRLPDSDPGEAHNPWVDQQYIERDRESVIIW</sequence>
<dbReference type="Proteomes" id="UP001500729">
    <property type="component" value="Unassembled WGS sequence"/>
</dbReference>
<evidence type="ECO:0000256" key="1">
    <source>
        <dbReference type="SAM" id="Phobius"/>
    </source>
</evidence>
<organism evidence="2 3">
    <name type="scientific">Saccharopolyspora erythraea</name>
    <name type="common">Streptomyces erythraeus</name>
    <dbReference type="NCBI Taxonomy" id="1836"/>
    <lineage>
        <taxon>Bacteria</taxon>
        <taxon>Bacillati</taxon>
        <taxon>Actinomycetota</taxon>
        <taxon>Actinomycetes</taxon>
        <taxon>Pseudonocardiales</taxon>
        <taxon>Pseudonocardiaceae</taxon>
        <taxon>Saccharopolyspora</taxon>
    </lineage>
</organism>
<reference evidence="2 3" key="1">
    <citation type="journal article" date="2019" name="Int. J. Syst. Evol. Microbiol.">
        <title>The Global Catalogue of Microorganisms (GCM) 10K type strain sequencing project: providing services to taxonomists for standard genome sequencing and annotation.</title>
        <authorList>
            <consortium name="The Broad Institute Genomics Platform"/>
            <consortium name="The Broad Institute Genome Sequencing Center for Infectious Disease"/>
            <person name="Wu L."/>
            <person name="Ma J."/>
        </authorList>
    </citation>
    <scope>NUCLEOTIDE SEQUENCE [LARGE SCALE GENOMIC DNA]</scope>
    <source>
        <strain evidence="2 3">JCM 10303</strain>
    </source>
</reference>
<accession>A0ABN1D2N2</accession>
<protein>
    <recommendedName>
        <fullName evidence="4">Secreted protein</fullName>
    </recommendedName>
</protein>
<keyword evidence="1" id="KW-1133">Transmembrane helix</keyword>
<comment type="caution">
    <text evidence="2">The sequence shown here is derived from an EMBL/GenBank/DDBJ whole genome shotgun (WGS) entry which is preliminary data.</text>
</comment>
<evidence type="ECO:0000313" key="3">
    <source>
        <dbReference type="Proteomes" id="UP001500729"/>
    </source>
</evidence>
<keyword evidence="1" id="KW-0812">Transmembrane</keyword>
<feature type="transmembrane region" description="Helical" evidence="1">
    <location>
        <begin position="6"/>
        <end position="27"/>
    </location>
</feature>
<proteinExistence type="predicted"/>
<evidence type="ECO:0000313" key="2">
    <source>
        <dbReference type="EMBL" id="GAA0532644.1"/>
    </source>
</evidence>